<dbReference type="HOGENOM" id="CLU_027795_0_0_12"/>
<protein>
    <submittedName>
        <fullName evidence="6">D-ornithine aminomutase E component</fullName>
    </submittedName>
</protein>
<dbReference type="Pfam" id="PF02310">
    <property type="entry name" value="B12-binding"/>
    <property type="match status" value="1"/>
</dbReference>
<dbReference type="Pfam" id="PF16554">
    <property type="entry name" value="OAM_dimer"/>
    <property type="match status" value="1"/>
</dbReference>
<keyword evidence="4" id="KW-0170">Cobalt</keyword>
<dbReference type="InterPro" id="IPR037086">
    <property type="entry name" value="Lys-AminoMut_asu_sf"/>
</dbReference>
<gene>
    <name evidence="6" type="ordered locus">TREPR_1360</name>
</gene>
<dbReference type="EMBL" id="CP001843">
    <property type="protein sequence ID" value="AEF84123.1"/>
    <property type="molecule type" value="Genomic_DNA"/>
</dbReference>
<evidence type="ECO:0000313" key="6">
    <source>
        <dbReference type="EMBL" id="AEF84123.1"/>
    </source>
</evidence>
<organism evidence="6 7">
    <name type="scientific">Treponema primitia (strain ATCC BAA-887 / DSM 12427 / ZAS-2)</name>
    <dbReference type="NCBI Taxonomy" id="545694"/>
    <lineage>
        <taxon>Bacteria</taxon>
        <taxon>Pseudomonadati</taxon>
        <taxon>Spirochaetota</taxon>
        <taxon>Spirochaetia</taxon>
        <taxon>Spirochaetales</taxon>
        <taxon>Treponemataceae</taxon>
        <taxon>Treponema</taxon>
    </lineage>
</organism>
<accession>F5YQT1</accession>
<reference evidence="7" key="1">
    <citation type="submission" date="2009-12" db="EMBL/GenBank/DDBJ databases">
        <title>Complete sequence of Treponema primitia strain ZAS-2.</title>
        <authorList>
            <person name="Tetu S.G."/>
            <person name="Matson E."/>
            <person name="Ren Q."/>
            <person name="Seshadri R."/>
            <person name="Elbourne L."/>
            <person name="Hassan K.A."/>
            <person name="Durkin A."/>
            <person name="Radune D."/>
            <person name="Mohamoud Y."/>
            <person name="Shay R."/>
            <person name="Jin S."/>
            <person name="Zhang X."/>
            <person name="Lucey K."/>
            <person name="Ballor N.R."/>
            <person name="Ottesen E."/>
            <person name="Rosenthal R."/>
            <person name="Allen A."/>
            <person name="Leadbetter J.R."/>
            <person name="Paulsen I.T."/>
        </authorList>
    </citation>
    <scope>NUCLEOTIDE SEQUENCE [LARGE SCALE GENOMIC DNA]</scope>
    <source>
        <strain evidence="7">ATCC BAA-887 / DSM 12427 / ZAS-2</strain>
    </source>
</reference>
<dbReference type="InterPro" id="IPR028991">
    <property type="entry name" value="KamE_N"/>
</dbReference>
<sequence length="739" mass="81743">MEKNTLKPNKKLDIENLLHDLDKYQPRRRGWTWRKSAPDLEMGPFKYRDASAPLTNGVSLPSAKYFGAIDPQPLPVITTEIASGRFEDDIRRMRMAAWHGADHIMVIRTAGQSHIDGLMEGTPQGVGGVPITRKQVRAQRKALDLIEDEVGRPINYHSYVSGVAGPEVAVMFAEEGINGAHQDPQYNVLYRNINMVRSFVDACESKKIMAWANMAQIDGAHNANATAREAWKVMPELIVQHAINSLFSAKVGIEKSNICLSTVPPTAPPAPCVFMDLPYAVALRDLCGEYRMRAQMNTKYMEASARENTVTHVLNMLVSKLTSADIQSTITPDEGRNVPWHIYNIEACDTAKQTFMGLDGLMDMVELKKDGPLTEKAREIKERACLFMEEILEAGGYFKAVEGGFFVDSGCYPERNGDAIIRKADAGVGEGTIYERDEDYFAPVTAHYGYNNVAQYDPAAVSNPALLIGGCTFENPEKIVYIDELDPTDNVSVRMAENAKYRNTNLLKPEMEWSADGVVMVNLFLPAERRVAEAAALEFAAGMNLMDPEIINLEVLQEAEGVRIELKGKLPFDVDISKLHIPPVQEVLSREEIRADVATHPLRVVCGTVGEDEHSVGMREIIDIKHGGIEGFGIEVHYLGTSVPVEKLVDAAIELNAEALLASTIISHDDIHYKSMKRIHELAVEKGIRDKIALIAGGTQVVPKLAVNAGMDAGFGRGCHGIDVATFLIKHRREKRQKN</sequence>
<dbReference type="GO" id="GO:0016853">
    <property type="term" value="F:isomerase activity"/>
    <property type="evidence" value="ECO:0007669"/>
    <property type="project" value="UniProtKB-KW"/>
</dbReference>
<evidence type="ECO:0000256" key="2">
    <source>
        <dbReference type="ARBA" id="ARBA00022628"/>
    </source>
</evidence>
<evidence type="ECO:0000256" key="4">
    <source>
        <dbReference type="ARBA" id="ARBA00023285"/>
    </source>
</evidence>
<reference evidence="6 7" key="2">
    <citation type="journal article" date="2011" name="ISME J.">
        <title>RNA-seq reveals cooperative metabolic interactions between two termite-gut spirochete species in co-culture.</title>
        <authorList>
            <person name="Rosenthal A.Z."/>
            <person name="Matson E.G."/>
            <person name="Eldar A."/>
            <person name="Leadbetter J.R."/>
        </authorList>
    </citation>
    <scope>NUCLEOTIDE SEQUENCE [LARGE SCALE GENOMIC DNA]</scope>
    <source>
        <strain evidence="7">ATCC BAA-887 / DSM 12427 / ZAS-2</strain>
    </source>
</reference>
<evidence type="ECO:0000313" key="7">
    <source>
        <dbReference type="Proteomes" id="UP000009223"/>
    </source>
</evidence>
<evidence type="ECO:0000259" key="5">
    <source>
        <dbReference type="PROSITE" id="PS51332"/>
    </source>
</evidence>
<dbReference type="InterPro" id="IPR049834">
    <property type="entry name" value="OraE-like"/>
</dbReference>
<dbReference type="AlphaFoldDB" id="F5YQT1"/>
<keyword evidence="3" id="KW-0413">Isomerase</keyword>
<dbReference type="InterPro" id="IPR015130">
    <property type="entry name" value="Lys-AminoMut_A"/>
</dbReference>
<dbReference type="eggNOG" id="COG5012">
    <property type="taxonomic scope" value="Bacteria"/>
</dbReference>
<dbReference type="NCBIfam" id="NF040743">
    <property type="entry name" value="ornith_mutase_E"/>
    <property type="match status" value="1"/>
</dbReference>
<keyword evidence="7" id="KW-1185">Reference proteome</keyword>
<dbReference type="Gene3D" id="3.40.50.280">
    <property type="entry name" value="Cobalamin-binding domain"/>
    <property type="match status" value="1"/>
</dbReference>
<dbReference type="GO" id="GO:0031419">
    <property type="term" value="F:cobalamin binding"/>
    <property type="evidence" value="ECO:0007669"/>
    <property type="project" value="UniProtKB-KW"/>
</dbReference>
<dbReference type="OrthoDB" id="9759220at2"/>
<dbReference type="InterPro" id="IPR006158">
    <property type="entry name" value="Cobalamin-bd"/>
</dbReference>
<dbReference type="Gene3D" id="3.20.20.440">
    <property type="entry name" value="D-Lysine 5,6-aminomutase alpha subunit"/>
    <property type="match status" value="1"/>
</dbReference>
<dbReference type="PROSITE" id="PS51332">
    <property type="entry name" value="B12_BINDING"/>
    <property type="match status" value="1"/>
</dbReference>
<dbReference type="RefSeq" id="WP_015708730.1">
    <property type="nucleotide sequence ID" value="NC_015578.1"/>
</dbReference>
<comment type="cofactor">
    <cofactor evidence="1">
        <name>adenosylcob(III)alamin</name>
        <dbReference type="ChEBI" id="CHEBI:18408"/>
    </cofactor>
</comment>
<dbReference type="STRING" id="545694.TREPR_1360"/>
<dbReference type="Proteomes" id="UP000009223">
    <property type="component" value="Chromosome"/>
</dbReference>
<dbReference type="Pfam" id="PF09043">
    <property type="entry name" value="Lys-AminoMut_A"/>
    <property type="match status" value="1"/>
</dbReference>
<dbReference type="Gene3D" id="3.30.30.60">
    <property type="entry name" value="D-lysine 5,6-aminomutase beta subunit KamE, N-terminal domain"/>
    <property type="match status" value="1"/>
</dbReference>
<dbReference type="GO" id="GO:0046983">
    <property type="term" value="F:protein dimerization activity"/>
    <property type="evidence" value="ECO:0007669"/>
    <property type="project" value="InterPro"/>
</dbReference>
<dbReference type="InterPro" id="IPR016176">
    <property type="entry name" value="Cbl-dep_enz_cat"/>
</dbReference>
<evidence type="ECO:0000256" key="3">
    <source>
        <dbReference type="ARBA" id="ARBA00023235"/>
    </source>
</evidence>
<dbReference type="SUPFAM" id="SSF51703">
    <property type="entry name" value="Cobalamin (vitamin B12)-dependent enzymes"/>
    <property type="match status" value="1"/>
</dbReference>
<name>F5YQT1_TREPZ</name>
<dbReference type="InterPro" id="IPR036724">
    <property type="entry name" value="Cobalamin-bd_sf"/>
</dbReference>
<dbReference type="GO" id="GO:0046872">
    <property type="term" value="F:metal ion binding"/>
    <property type="evidence" value="ECO:0007669"/>
    <property type="project" value="InterPro"/>
</dbReference>
<evidence type="ECO:0000256" key="1">
    <source>
        <dbReference type="ARBA" id="ARBA00001922"/>
    </source>
</evidence>
<feature type="domain" description="B12-binding" evidence="5">
    <location>
        <begin position="601"/>
        <end position="739"/>
    </location>
</feature>
<dbReference type="SUPFAM" id="SSF52242">
    <property type="entry name" value="Cobalamin (vitamin B12)-binding domain"/>
    <property type="match status" value="1"/>
</dbReference>
<dbReference type="InterPro" id="IPR036843">
    <property type="entry name" value="KamE_N_sf"/>
</dbReference>
<keyword evidence="2" id="KW-0846">Cobalamin</keyword>
<dbReference type="KEGG" id="tpi:TREPR_1360"/>
<proteinExistence type="predicted"/>